<keyword evidence="8" id="KW-0800">Toxin</keyword>
<dbReference type="InterPro" id="IPR029060">
    <property type="entry name" value="PIN-like_dom_sf"/>
</dbReference>
<evidence type="ECO:0000256" key="6">
    <source>
        <dbReference type="ARBA" id="ARBA00022842"/>
    </source>
</evidence>
<feature type="binding site" evidence="8">
    <location>
        <position position="101"/>
    </location>
    <ligand>
        <name>Mg(2+)</name>
        <dbReference type="ChEBI" id="CHEBI:18420"/>
    </ligand>
</feature>
<dbReference type="GO" id="GO:0000287">
    <property type="term" value="F:magnesium ion binding"/>
    <property type="evidence" value="ECO:0007669"/>
    <property type="project" value="UniProtKB-UniRule"/>
</dbReference>
<evidence type="ECO:0000259" key="9">
    <source>
        <dbReference type="Pfam" id="PF01850"/>
    </source>
</evidence>
<dbReference type="Pfam" id="PF01850">
    <property type="entry name" value="PIN"/>
    <property type="match status" value="1"/>
</dbReference>
<dbReference type="InterPro" id="IPR022907">
    <property type="entry name" value="VapC_family"/>
</dbReference>
<evidence type="ECO:0000256" key="7">
    <source>
        <dbReference type="ARBA" id="ARBA00038093"/>
    </source>
</evidence>
<comment type="similarity">
    <text evidence="7 8">Belongs to the PINc/VapC protein family.</text>
</comment>
<dbReference type="GO" id="GO:0004540">
    <property type="term" value="F:RNA nuclease activity"/>
    <property type="evidence" value="ECO:0007669"/>
    <property type="project" value="InterPro"/>
</dbReference>
<protein>
    <recommendedName>
        <fullName evidence="8">Ribonuclease VapC</fullName>
        <shortName evidence="8">RNase VapC</shortName>
        <ecNumber evidence="8">3.1.-.-</ecNumber>
    </recommendedName>
    <alternativeName>
        <fullName evidence="8">Toxin VapC</fullName>
    </alternativeName>
</protein>
<feature type="domain" description="PIN" evidence="9">
    <location>
        <begin position="9"/>
        <end position="126"/>
    </location>
</feature>
<dbReference type="GO" id="GO:0090729">
    <property type="term" value="F:toxin activity"/>
    <property type="evidence" value="ECO:0007669"/>
    <property type="project" value="UniProtKB-KW"/>
</dbReference>
<dbReference type="Gene3D" id="3.40.50.1010">
    <property type="entry name" value="5'-nuclease"/>
    <property type="match status" value="1"/>
</dbReference>
<evidence type="ECO:0000256" key="3">
    <source>
        <dbReference type="ARBA" id="ARBA00022722"/>
    </source>
</evidence>
<dbReference type="PANTHER" id="PTHR33653:SF1">
    <property type="entry name" value="RIBONUCLEASE VAPC2"/>
    <property type="match status" value="1"/>
</dbReference>
<dbReference type="InterPro" id="IPR050556">
    <property type="entry name" value="Type_II_TA_system_RNase"/>
</dbReference>
<evidence type="ECO:0000256" key="4">
    <source>
        <dbReference type="ARBA" id="ARBA00022723"/>
    </source>
</evidence>
<dbReference type="SUPFAM" id="SSF88723">
    <property type="entry name" value="PIN domain-like"/>
    <property type="match status" value="1"/>
</dbReference>
<dbReference type="InterPro" id="IPR002716">
    <property type="entry name" value="PIN_dom"/>
</dbReference>
<evidence type="ECO:0000256" key="8">
    <source>
        <dbReference type="HAMAP-Rule" id="MF_00265"/>
    </source>
</evidence>
<evidence type="ECO:0000256" key="5">
    <source>
        <dbReference type="ARBA" id="ARBA00022801"/>
    </source>
</evidence>
<feature type="binding site" evidence="8">
    <location>
        <position position="11"/>
    </location>
    <ligand>
        <name>Mg(2+)</name>
        <dbReference type="ChEBI" id="CHEBI:18420"/>
    </ligand>
</feature>
<reference evidence="10 11" key="1">
    <citation type="journal article" date="2019" name="ACS Chem. Biol.">
        <title>Identification and Mobilization of a Cryptic Antibiotic Biosynthesis Gene Locus from a Human-Pathogenic Nocardia Isolate.</title>
        <authorList>
            <person name="Herisse M."/>
            <person name="Ishida K."/>
            <person name="Porter J.L."/>
            <person name="Howden B."/>
            <person name="Hertweck C."/>
            <person name="Stinear T.P."/>
            <person name="Pidot S.J."/>
        </authorList>
    </citation>
    <scope>NUCLEOTIDE SEQUENCE [LARGE SCALE GENOMIC DNA]</scope>
    <source>
        <strain evidence="10 11">AUSMDU00012717</strain>
    </source>
</reference>
<evidence type="ECO:0000256" key="1">
    <source>
        <dbReference type="ARBA" id="ARBA00001946"/>
    </source>
</evidence>
<evidence type="ECO:0000313" key="11">
    <source>
        <dbReference type="Proteomes" id="UP000503540"/>
    </source>
</evidence>
<keyword evidence="3 8" id="KW-0540">Nuclease</keyword>
<dbReference type="HAMAP" id="MF_00265">
    <property type="entry name" value="VapC_Nob1"/>
    <property type="match status" value="1"/>
</dbReference>
<keyword evidence="6 8" id="KW-0460">Magnesium</keyword>
<evidence type="ECO:0000256" key="2">
    <source>
        <dbReference type="ARBA" id="ARBA00022649"/>
    </source>
</evidence>
<keyword evidence="2 8" id="KW-1277">Toxin-antitoxin system</keyword>
<proteinExistence type="inferred from homology"/>
<evidence type="ECO:0000313" key="10">
    <source>
        <dbReference type="EMBL" id="QIS15440.1"/>
    </source>
</evidence>
<dbReference type="Proteomes" id="UP000503540">
    <property type="component" value="Chromosome"/>
</dbReference>
<dbReference type="EC" id="3.1.-.-" evidence="8"/>
<keyword evidence="4 8" id="KW-0479">Metal-binding</keyword>
<dbReference type="CDD" id="cd18755">
    <property type="entry name" value="PIN_MtVapC3_VapC21-like"/>
    <property type="match status" value="1"/>
</dbReference>
<organism evidence="10 11">
    <name type="scientific">Nocardia arthritidis</name>
    <dbReference type="NCBI Taxonomy" id="228602"/>
    <lineage>
        <taxon>Bacteria</taxon>
        <taxon>Bacillati</taxon>
        <taxon>Actinomycetota</taxon>
        <taxon>Actinomycetes</taxon>
        <taxon>Mycobacteriales</taxon>
        <taxon>Nocardiaceae</taxon>
        <taxon>Nocardia</taxon>
    </lineage>
</organism>
<sequence length="141" mass="15688">MVLTARPWLIDKSALVRLGQSPDAEEWAERIERGLVRIATVTLLEAGYSARSATDLTELLDLPPLARMPVEYMTPTAEDRAVDVLRILAERGHHRAPSIPDLLIAATAEQAKLVVLHADKDFELIAGVTGQPVEWLRFDKR</sequence>
<keyword evidence="11" id="KW-1185">Reference proteome</keyword>
<comment type="function">
    <text evidence="8">Toxic component of a toxin-antitoxin (TA) system. An RNase.</text>
</comment>
<name>A0A6G9YQP5_9NOCA</name>
<accession>A0A6G9YQP5</accession>
<dbReference type="GO" id="GO:0016787">
    <property type="term" value="F:hydrolase activity"/>
    <property type="evidence" value="ECO:0007669"/>
    <property type="project" value="UniProtKB-KW"/>
</dbReference>
<comment type="cofactor">
    <cofactor evidence="1 8">
        <name>Mg(2+)</name>
        <dbReference type="ChEBI" id="CHEBI:18420"/>
    </cofactor>
</comment>
<dbReference type="KEGG" id="nah:F5544_38070"/>
<gene>
    <name evidence="8" type="primary">vapC</name>
    <name evidence="10" type="ORF">F5544_38070</name>
</gene>
<dbReference type="AlphaFoldDB" id="A0A6G9YQP5"/>
<keyword evidence="5 8" id="KW-0378">Hydrolase</keyword>
<dbReference type="EMBL" id="CP046172">
    <property type="protein sequence ID" value="QIS15440.1"/>
    <property type="molecule type" value="Genomic_DNA"/>
</dbReference>
<dbReference type="PANTHER" id="PTHR33653">
    <property type="entry name" value="RIBONUCLEASE VAPC2"/>
    <property type="match status" value="1"/>
</dbReference>